<sequence length="217" mass="24402">MAEPFVVYGASGSGSVPIEAVLSLIGVPYRVEEHAPWEGKQEADRLARINPLCQVPALALPTGELMTESAAILIWLADAYPEARLAPAVTDARRPAFLRWMTFVSAAIYALYWITDDPSRIAEREEDHATVKARVFDRVAHCWQRMGAELQPGKYLLGDELSVLDLYVATASRWSPGRRRFYEVAPTLADIVRRVDTDPKLATLWAERFPFTEGWER</sequence>
<gene>
    <name evidence="2" type="ORF">NE863_09830</name>
</gene>
<dbReference type="OrthoDB" id="7583243at2"/>
<dbReference type="SFLD" id="SFLDS00019">
    <property type="entry name" value="Glutathione_Transferase_(cytos"/>
    <property type="match status" value="1"/>
</dbReference>
<dbReference type="PROSITE" id="PS50404">
    <property type="entry name" value="GST_NTER"/>
    <property type="match status" value="1"/>
</dbReference>
<dbReference type="InterPro" id="IPR004045">
    <property type="entry name" value="Glutathione_S-Trfase_N"/>
</dbReference>
<feature type="domain" description="GST N-terminal" evidence="1">
    <location>
        <begin position="2"/>
        <end position="84"/>
    </location>
</feature>
<dbReference type="SUPFAM" id="SSF52833">
    <property type="entry name" value="Thioredoxin-like"/>
    <property type="match status" value="1"/>
</dbReference>
<dbReference type="InterPro" id="IPR040079">
    <property type="entry name" value="Glutathione_S-Trfase"/>
</dbReference>
<organism evidence="2 3">
    <name type="scientific">Ensifer adhaerens</name>
    <name type="common">Sinorhizobium morelense</name>
    <dbReference type="NCBI Taxonomy" id="106592"/>
    <lineage>
        <taxon>Bacteria</taxon>
        <taxon>Pseudomonadati</taxon>
        <taxon>Pseudomonadota</taxon>
        <taxon>Alphaproteobacteria</taxon>
        <taxon>Hyphomicrobiales</taxon>
        <taxon>Rhizobiaceae</taxon>
        <taxon>Sinorhizobium/Ensifer group</taxon>
        <taxon>Ensifer</taxon>
    </lineage>
</organism>
<dbReference type="Pfam" id="PF13409">
    <property type="entry name" value="GST_N_2"/>
    <property type="match status" value="1"/>
</dbReference>
<dbReference type="Proteomes" id="UP001055460">
    <property type="component" value="Chromosome"/>
</dbReference>
<dbReference type="Gene3D" id="1.20.1050.10">
    <property type="match status" value="1"/>
</dbReference>
<dbReference type="EMBL" id="CP098807">
    <property type="protein sequence ID" value="USJ25240.1"/>
    <property type="molecule type" value="Genomic_DNA"/>
</dbReference>
<dbReference type="AlphaFoldDB" id="A0A9Q9DBB8"/>
<dbReference type="InterPro" id="IPR036282">
    <property type="entry name" value="Glutathione-S-Trfase_C_sf"/>
</dbReference>
<evidence type="ECO:0000259" key="1">
    <source>
        <dbReference type="PROSITE" id="PS50404"/>
    </source>
</evidence>
<dbReference type="SUPFAM" id="SSF47616">
    <property type="entry name" value="GST C-terminal domain-like"/>
    <property type="match status" value="1"/>
</dbReference>
<dbReference type="Gene3D" id="3.40.30.10">
    <property type="entry name" value="Glutaredoxin"/>
    <property type="match status" value="1"/>
</dbReference>
<dbReference type="CDD" id="cd03057">
    <property type="entry name" value="GST_N_Beta"/>
    <property type="match status" value="1"/>
</dbReference>
<evidence type="ECO:0000313" key="3">
    <source>
        <dbReference type="Proteomes" id="UP001055460"/>
    </source>
</evidence>
<accession>A0A9Q9DBB8</accession>
<dbReference type="InterPro" id="IPR036249">
    <property type="entry name" value="Thioredoxin-like_sf"/>
</dbReference>
<dbReference type="RefSeq" id="WP_060601215.1">
    <property type="nucleotide sequence ID" value="NZ_CP098807.1"/>
</dbReference>
<dbReference type="PANTHER" id="PTHR44051">
    <property type="entry name" value="GLUTATHIONE S-TRANSFERASE-RELATED"/>
    <property type="match status" value="1"/>
</dbReference>
<reference evidence="2" key="1">
    <citation type="submission" date="2022-06" db="EMBL/GenBank/DDBJ databases">
        <title>Physiological and biochemical characterization and genomic elucidation of a strain of the genus Ensifer adhaerens M8 that combines arsenic oxidation and chromium reduction.</title>
        <authorList>
            <person name="Li X."/>
            <person name="Yu c."/>
        </authorList>
    </citation>
    <scope>NUCLEOTIDE SEQUENCE</scope>
    <source>
        <strain evidence="2">M8</strain>
    </source>
</reference>
<dbReference type="PANTHER" id="PTHR44051:SF8">
    <property type="entry name" value="GLUTATHIONE S-TRANSFERASE GSTA"/>
    <property type="match status" value="1"/>
</dbReference>
<proteinExistence type="predicted"/>
<evidence type="ECO:0000313" key="2">
    <source>
        <dbReference type="EMBL" id="USJ25240.1"/>
    </source>
</evidence>
<name>A0A9Q9DBB8_ENSAD</name>
<dbReference type="SFLD" id="SFLDG00358">
    <property type="entry name" value="Main_(cytGST)"/>
    <property type="match status" value="1"/>
</dbReference>
<protein>
    <submittedName>
        <fullName evidence="2">Glutathione S-transferase family protein</fullName>
    </submittedName>
</protein>